<comment type="caution">
    <text evidence="8">The sequence shown here is derived from an EMBL/GenBank/DDBJ whole genome shotgun (WGS) entry which is preliminary data.</text>
</comment>
<dbReference type="PANTHER" id="PTHR11910">
    <property type="entry name" value="ATP SYNTHASE DELTA CHAIN"/>
    <property type="match status" value="1"/>
</dbReference>
<dbReference type="STRING" id="1423790.BN53_05065"/>
<dbReference type="PATRIC" id="fig|1423790.3.peg.431"/>
<dbReference type="HAMAP" id="MF_01416">
    <property type="entry name" value="ATP_synth_delta_bact"/>
    <property type="match status" value="1"/>
</dbReference>
<dbReference type="InterPro" id="IPR026015">
    <property type="entry name" value="ATP_synth_OSCP/delta_N_sf"/>
</dbReference>
<keyword evidence="7" id="KW-0139">CF(1)</keyword>
<keyword evidence="2 7" id="KW-0813">Transport</keyword>
<dbReference type="Gene3D" id="1.10.520.20">
    <property type="entry name" value="N-terminal domain of the delta subunit of the F1F0-ATP synthase"/>
    <property type="match status" value="1"/>
</dbReference>
<keyword evidence="4 7" id="KW-0406">Ion transport</keyword>
<dbReference type="EMBL" id="CAKD01000021">
    <property type="protein sequence ID" value="CCI85458.1"/>
    <property type="molecule type" value="Genomic_DNA"/>
</dbReference>
<evidence type="ECO:0000313" key="9">
    <source>
        <dbReference type="Proteomes" id="UP000009311"/>
    </source>
</evidence>
<evidence type="ECO:0000256" key="4">
    <source>
        <dbReference type="ARBA" id="ARBA00023065"/>
    </source>
</evidence>
<evidence type="ECO:0000256" key="7">
    <source>
        <dbReference type="HAMAP-Rule" id="MF_01416"/>
    </source>
</evidence>
<dbReference type="eggNOG" id="COG0712">
    <property type="taxonomic scope" value="Bacteria"/>
</dbReference>
<keyword evidence="3 7" id="KW-0375">Hydrogen ion transport</keyword>
<organism evidence="8 9">
    <name type="scientific">Lactobacillus pasteurii DSM 23907 = CRBIP 24.76</name>
    <dbReference type="NCBI Taxonomy" id="1423790"/>
    <lineage>
        <taxon>Bacteria</taxon>
        <taxon>Bacillati</taxon>
        <taxon>Bacillota</taxon>
        <taxon>Bacilli</taxon>
        <taxon>Lactobacillales</taxon>
        <taxon>Lactobacillaceae</taxon>
        <taxon>Lactobacillus</taxon>
    </lineage>
</organism>
<proteinExistence type="inferred from homology"/>
<keyword evidence="9" id="KW-1185">Reference proteome</keyword>
<keyword evidence="5 7" id="KW-0472">Membrane</keyword>
<comment type="function">
    <text evidence="7">F(1)F(0) ATP synthase produces ATP from ADP in the presence of a proton or sodium gradient. F-type ATPases consist of two structural domains, F(1) containing the extramembraneous catalytic core and F(0) containing the membrane proton channel, linked together by a central stalk and a peripheral stalk. During catalysis, ATP synthesis in the catalytic domain of F(1) is coupled via a rotary mechanism of the central stalk subunits to proton translocation.</text>
</comment>
<accession>I7LE52</accession>
<evidence type="ECO:0000256" key="2">
    <source>
        <dbReference type="ARBA" id="ARBA00022448"/>
    </source>
</evidence>
<dbReference type="SUPFAM" id="SSF47928">
    <property type="entry name" value="N-terminal domain of the delta subunit of the F1F0-ATP synthase"/>
    <property type="match status" value="1"/>
</dbReference>
<name>I7LE52_9LACO</name>
<dbReference type="Pfam" id="PF00213">
    <property type="entry name" value="OSCP"/>
    <property type="match status" value="1"/>
</dbReference>
<dbReference type="AlphaFoldDB" id="I7LE52"/>
<dbReference type="GO" id="GO:0045259">
    <property type="term" value="C:proton-transporting ATP synthase complex"/>
    <property type="evidence" value="ECO:0007669"/>
    <property type="project" value="UniProtKB-KW"/>
</dbReference>
<dbReference type="NCBIfam" id="TIGR01145">
    <property type="entry name" value="ATP_synt_delta"/>
    <property type="match status" value="1"/>
</dbReference>
<protein>
    <recommendedName>
        <fullName evidence="7">ATP synthase subunit delta</fullName>
    </recommendedName>
    <alternativeName>
        <fullName evidence="7">ATP synthase F(1) sector subunit delta</fullName>
    </alternativeName>
    <alternativeName>
        <fullName evidence="7">F-type ATPase subunit delta</fullName>
        <shortName evidence="7">F-ATPase subunit delta</shortName>
    </alternativeName>
</protein>
<dbReference type="OrthoDB" id="9786633at2"/>
<evidence type="ECO:0000256" key="3">
    <source>
        <dbReference type="ARBA" id="ARBA00022781"/>
    </source>
</evidence>
<evidence type="ECO:0000256" key="1">
    <source>
        <dbReference type="ARBA" id="ARBA00004370"/>
    </source>
</evidence>
<evidence type="ECO:0000313" key="8">
    <source>
        <dbReference type="EMBL" id="CCI85458.1"/>
    </source>
</evidence>
<evidence type="ECO:0000256" key="6">
    <source>
        <dbReference type="ARBA" id="ARBA00023310"/>
    </source>
</evidence>
<dbReference type="Proteomes" id="UP000009311">
    <property type="component" value="Unassembled WGS sequence"/>
</dbReference>
<comment type="function">
    <text evidence="7">This protein is part of the stalk that links CF(0) to CF(1). It either transmits conformational changes from CF(0) to CF(1) or is implicated in proton conduction.</text>
</comment>
<dbReference type="GO" id="GO:0005886">
    <property type="term" value="C:plasma membrane"/>
    <property type="evidence" value="ECO:0007669"/>
    <property type="project" value="UniProtKB-SubCell"/>
</dbReference>
<dbReference type="RefSeq" id="WP_009560010.1">
    <property type="nucleotide sequence ID" value="NZ_AYZN01000001.1"/>
</dbReference>
<reference evidence="8 9" key="1">
    <citation type="submission" date="2012-06" db="EMBL/GenBank/DDBJ databases">
        <title>Draft Genome Sequence of Lactobacillus pasteurii CRBIP 24.76T.</title>
        <authorList>
            <person name="Cousin S."/>
            <person name="Bouchier C."/>
            <person name="Loux V."/>
            <person name="Ma L."/>
            <person name="Creno S."/>
            <person name="Bizet C."/>
            <person name="Clermont D."/>
        </authorList>
    </citation>
    <scope>NUCLEOTIDE SEQUENCE [LARGE SCALE GENOMIC DNA]</scope>
    <source>
        <strain evidence="9">CRBIP 24.76T</strain>
    </source>
</reference>
<sequence>MALSREDIAMRYGQALFDFAKEKGSLDTVYEELGELRLAIKENPNFITILSDPIVNSAEKRNILDAIIENFSAESKEFLHLLLTYNRYSELLEIIEHFCNLYDEKNLIARGTAITAVKLDEDQLARLGQGFAKRYNLSSVRLENQVDPSILGGVILQVKDLVIDGSVQNRLQKIRTQLMNKE</sequence>
<dbReference type="InterPro" id="IPR000711">
    <property type="entry name" value="ATPase_OSCP/dsu"/>
</dbReference>
<dbReference type="GO" id="GO:0046933">
    <property type="term" value="F:proton-transporting ATP synthase activity, rotational mechanism"/>
    <property type="evidence" value="ECO:0007669"/>
    <property type="project" value="UniProtKB-UniRule"/>
</dbReference>
<comment type="similarity">
    <text evidence="7">Belongs to the ATPase delta chain family.</text>
</comment>
<gene>
    <name evidence="7" type="primary">atpH</name>
    <name evidence="8" type="ORF">BN53_05065</name>
</gene>
<keyword evidence="7" id="KW-1003">Cell membrane</keyword>
<dbReference type="PRINTS" id="PR00125">
    <property type="entry name" value="ATPASEDELTA"/>
</dbReference>
<keyword evidence="6 7" id="KW-0066">ATP synthesis</keyword>
<evidence type="ECO:0000256" key="5">
    <source>
        <dbReference type="ARBA" id="ARBA00023136"/>
    </source>
</evidence>
<comment type="subcellular location">
    <subcellularLocation>
        <location evidence="7">Cell membrane</location>
        <topology evidence="7">Peripheral membrane protein</topology>
    </subcellularLocation>
    <subcellularLocation>
        <location evidence="1">Membrane</location>
    </subcellularLocation>
</comment>
<dbReference type="NCBIfam" id="NF004403">
    <property type="entry name" value="PRK05758.2-4"/>
    <property type="match status" value="1"/>
</dbReference>